<dbReference type="EMBL" id="SROY01000001">
    <property type="protein sequence ID" value="TLX23067.1"/>
    <property type="molecule type" value="Genomic_DNA"/>
</dbReference>
<comment type="similarity">
    <text evidence="4">In the C-terminal section; belongs to the transpeptidase family.</text>
</comment>
<dbReference type="Pfam" id="PF17092">
    <property type="entry name" value="PCB_OB"/>
    <property type="match status" value="1"/>
</dbReference>
<keyword evidence="13" id="KW-0808">Transferase</keyword>
<dbReference type="GO" id="GO:0071555">
    <property type="term" value="P:cell wall organization"/>
    <property type="evidence" value="ECO:0007669"/>
    <property type="project" value="UniProtKB-KW"/>
</dbReference>
<dbReference type="PANTHER" id="PTHR32282">
    <property type="entry name" value="BINDING PROTEIN TRANSPEPTIDASE, PUTATIVE-RELATED"/>
    <property type="match status" value="1"/>
</dbReference>
<evidence type="ECO:0000256" key="7">
    <source>
        <dbReference type="ARBA" id="ARBA00018638"/>
    </source>
</evidence>
<dbReference type="AlphaFoldDB" id="A0A5R9PJ41"/>
<feature type="domain" description="Glycosyl transferase family 51" evidence="31">
    <location>
        <begin position="60"/>
        <end position="236"/>
    </location>
</feature>
<evidence type="ECO:0000256" key="25">
    <source>
        <dbReference type="ARBA" id="ARBA00044770"/>
    </source>
</evidence>
<reference evidence="33 34" key="1">
    <citation type="submission" date="2019-04" db="EMBL/GenBank/DDBJ databases">
        <authorList>
            <person name="Grouzdev D.S."/>
            <person name="Nazina T.N."/>
        </authorList>
    </citation>
    <scope>NUCLEOTIDE SEQUENCE [LARGE SCALE GENOMIC DNA]</scope>
    <source>
        <strain evidence="33 34">SHC 3-19</strain>
    </source>
</reference>
<evidence type="ECO:0000256" key="11">
    <source>
        <dbReference type="ARBA" id="ARBA00022670"/>
    </source>
</evidence>
<comment type="pathway">
    <text evidence="27">Glycan biosynthesis.</text>
</comment>
<keyword evidence="10" id="KW-0121">Carboxypeptidase</keyword>
<evidence type="ECO:0000256" key="5">
    <source>
        <dbReference type="ARBA" id="ARBA00007739"/>
    </source>
</evidence>
<keyword evidence="9" id="KW-0997">Cell inner membrane</keyword>
<evidence type="ECO:0000313" key="34">
    <source>
        <dbReference type="Proteomes" id="UP000308508"/>
    </source>
</evidence>
<dbReference type="FunFam" id="1.10.3810.10:FF:000003">
    <property type="entry name" value="Penicillin-binding protein 1a"/>
    <property type="match status" value="1"/>
</dbReference>
<dbReference type="Proteomes" id="UP000308508">
    <property type="component" value="Unassembled WGS sequence"/>
</dbReference>
<dbReference type="GO" id="GO:0008955">
    <property type="term" value="F:peptidoglycan glycosyltransferase activity"/>
    <property type="evidence" value="ECO:0007669"/>
    <property type="project" value="UniProtKB-EC"/>
</dbReference>
<evidence type="ECO:0000259" key="30">
    <source>
        <dbReference type="Pfam" id="PF00905"/>
    </source>
</evidence>
<dbReference type="PANTHER" id="PTHR32282:SF27">
    <property type="entry name" value="PENICILLIN-BINDING PROTEIN 1A"/>
    <property type="match status" value="1"/>
</dbReference>
<dbReference type="GO" id="GO:0005886">
    <property type="term" value="C:plasma membrane"/>
    <property type="evidence" value="ECO:0007669"/>
    <property type="project" value="UniProtKB-SubCell"/>
</dbReference>
<dbReference type="GO" id="GO:0030288">
    <property type="term" value="C:outer membrane-bounded periplasmic space"/>
    <property type="evidence" value="ECO:0007669"/>
    <property type="project" value="TreeGrafter"/>
</dbReference>
<evidence type="ECO:0000256" key="29">
    <source>
        <dbReference type="SAM" id="Phobius"/>
    </source>
</evidence>
<dbReference type="STRING" id="1123377.GCA_000423885_00896"/>
<dbReference type="GO" id="GO:0009002">
    <property type="term" value="F:serine-type D-Ala-D-Ala carboxypeptidase activity"/>
    <property type="evidence" value="ECO:0007669"/>
    <property type="project" value="UniProtKB-EC"/>
</dbReference>
<comment type="pathway">
    <text evidence="3">Cell wall biogenesis; peptidoglycan biosynthesis.</text>
</comment>
<evidence type="ECO:0000256" key="12">
    <source>
        <dbReference type="ARBA" id="ARBA00022676"/>
    </source>
</evidence>
<dbReference type="EC" id="3.4.16.4" evidence="6"/>
<dbReference type="InterPro" id="IPR001264">
    <property type="entry name" value="Glyco_trans_51"/>
</dbReference>
<proteinExistence type="inferred from homology"/>
<evidence type="ECO:0000259" key="32">
    <source>
        <dbReference type="Pfam" id="PF17092"/>
    </source>
</evidence>
<keyword evidence="17" id="KW-0735">Signal-anchor</keyword>
<comment type="catalytic activity">
    <reaction evidence="24">
        <text>Preferential cleavage: (Ac)2-L-Lys-D-Ala-|-D-Ala. Also transpeptidation of peptidyl-alanyl moieties that are N-acyl substituents of D-alanine.</text>
        <dbReference type="EC" id="3.4.16.4"/>
    </reaction>
</comment>
<feature type="region of interest" description="Disordered" evidence="28">
    <location>
        <begin position="813"/>
        <end position="833"/>
    </location>
</feature>
<dbReference type="NCBIfam" id="TIGR02074">
    <property type="entry name" value="PBP_1a_fam"/>
    <property type="match status" value="1"/>
</dbReference>
<keyword evidence="11" id="KW-0645">Protease</keyword>
<keyword evidence="12" id="KW-0328">Glycosyltransferase</keyword>
<evidence type="ECO:0000256" key="24">
    <source>
        <dbReference type="ARBA" id="ARBA00034000"/>
    </source>
</evidence>
<feature type="domain" description="Penicillin-binding protein transpeptidase" evidence="30">
    <location>
        <begin position="431"/>
        <end position="602"/>
    </location>
</feature>
<evidence type="ECO:0000259" key="31">
    <source>
        <dbReference type="Pfam" id="PF00912"/>
    </source>
</evidence>
<evidence type="ECO:0000313" key="33">
    <source>
        <dbReference type="EMBL" id="TLX23067.1"/>
    </source>
</evidence>
<dbReference type="SUPFAM" id="SSF53955">
    <property type="entry name" value="Lysozyme-like"/>
    <property type="match status" value="1"/>
</dbReference>
<evidence type="ECO:0000256" key="27">
    <source>
        <dbReference type="ARBA" id="ARBA00060592"/>
    </source>
</evidence>
<feature type="domain" description="Penicillin-binding protein OB-like" evidence="32">
    <location>
        <begin position="323"/>
        <end position="426"/>
    </location>
</feature>
<keyword evidence="14 29" id="KW-0812">Transmembrane</keyword>
<evidence type="ECO:0000256" key="13">
    <source>
        <dbReference type="ARBA" id="ARBA00022679"/>
    </source>
</evidence>
<dbReference type="Pfam" id="PF00912">
    <property type="entry name" value="Transgly"/>
    <property type="match status" value="1"/>
</dbReference>
<dbReference type="GO" id="GO:0006508">
    <property type="term" value="P:proteolysis"/>
    <property type="evidence" value="ECO:0007669"/>
    <property type="project" value="UniProtKB-KW"/>
</dbReference>
<dbReference type="GO" id="GO:0009252">
    <property type="term" value="P:peptidoglycan biosynthetic process"/>
    <property type="evidence" value="ECO:0007669"/>
    <property type="project" value="UniProtKB-UniPathway"/>
</dbReference>
<evidence type="ECO:0000256" key="2">
    <source>
        <dbReference type="ARBA" id="ARBA00004249"/>
    </source>
</evidence>
<comment type="similarity">
    <text evidence="5">In the N-terminal section; belongs to the glycosyltransferase 51 family.</text>
</comment>
<dbReference type="RefSeq" id="WP_138347463.1">
    <property type="nucleotide sequence ID" value="NZ_SROY01000001.1"/>
</dbReference>
<comment type="caution">
    <text evidence="33">The sequence shown here is derived from an EMBL/GenBank/DDBJ whole genome shotgun (WGS) entry which is preliminary data.</text>
</comment>
<dbReference type="EC" id="2.4.99.28" evidence="25"/>
<feature type="region of interest" description="Disordered" evidence="28">
    <location>
        <begin position="645"/>
        <end position="667"/>
    </location>
</feature>
<dbReference type="Gene3D" id="3.40.710.10">
    <property type="entry name" value="DD-peptidase/beta-lactamase superfamily"/>
    <property type="match status" value="2"/>
</dbReference>
<dbReference type="Pfam" id="PF00905">
    <property type="entry name" value="Transpeptidase"/>
    <property type="match status" value="1"/>
</dbReference>
<dbReference type="GO" id="GO:0008658">
    <property type="term" value="F:penicillin binding"/>
    <property type="evidence" value="ECO:0007669"/>
    <property type="project" value="InterPro"/>
</dbReference>
<dbReference type="UniPathway" id="UPA00219"/>
<protein>
    <recommendedName>
        <fullName evidence="7">Penicillin-binding protein 1A</fullName>
        <ecNumber evidence="25">2.4.99.28</ecNumber>
        <ecNumber evidence="6">3.4.16.4</ecNumber>
    </recommendedName>
</protein>
<evidence type="ECO:0000256" key="22">
    <source>
        <dbReference type="ARBA" id="ARBA00023268"/>
    </source>
</evidence>
<organism evidence="33 34">
    <name type="scientific">Thermomonas fusca</name>
    <dbReference type="NCBI Taxonomy" id="215690"/>
    <lineage>
        <taxon>Bacteria</taxon>
        <taxon>Pseudomonadati</taxon>
        <taxon>Pseudomonadota</taxon>
        <taxon>Gammaproteobacteria</taxon>
        <taxon>Lysobacterales</taxon>
        <taxon>Lysobacteraceae</taxon>
        <taxon>Thermomonas</taxon>
    </lineage>
</organism>
<keyword evidence="21" id="KW-0046">Antibiotic resistance</keyword>
<evidence type="ECO:0000256" key="1">
    <source>
        <dbReference type="ARBA" id="ARBA00002624"/>
    </source>
</evidence>
<keyword evidence="19 29" id="KW-1133">Transmembrane helix</keyword>
<evidence type="ECO:0000256" key="9">
    <source>
        <dbReference type="ARBA" id="ARBA00022519"/>
    </source>
</evidence>
<evidence type="ECO:0000256" key="21">
    <source>
        <dbReference type="ARBA" id="ARBA00023251"/>
    </source>
</evidence>
<feature type="compositionally biased region" description="Low complexity" evidence="28">
    <location>
        <begin position="645"/>
        <end position="659"/>
    </location>
</feature>
<evidence type="ECO:0000256" key="20">
    <source>
        <dbReference type="ARBA" id="ARBA00023136"/>
    </source>
</evidence>
<evidence type="ECO:0000256" key="3">
    <source>
        <dbReference type="ARBA" id="ARBA00004752"/>
    </source>
</evidence>
<keyword evidence="23" id="KW-0961">Cell wall biogenesis/degradation</keyword>
<evidence type="ECO:0000256" key="8">
    <source>
        <dbReference type="ARBA" id="ARBA00022475"/>
    </source>
</evidence>
<keyword evidence="20 29" id="KW-0472">Membrane</keyword>
<name>A0A5R9PJ41_9GAMM</name>
<dbReference type="InterPro" id="IPR012338">
    <property type="entry name" value="Beta-lactam/transpept-like"/>
</dbReference>
<evidence type="ECO:0000256" key="28">
    <source>
        <dbReference type="SAM" id="MobiDB-lite"/>
    </source>
</evidence>
<evidence type="ECO:0000256" key="23">
    <source>
        <dbReference type="ARBA" id="ARBA00023316"/>
    </source>
</evidence>
<dbReference type="InterPro" id="IPR001460">
    <property type="entry name" value="PCN-bd_Tpept"/>
</dbReference>
<dbReference type="InterPro" id="IPR050396">
    <property type="entry name" value="Glycosyltr_51/Transpeptidase"/>
</dbReference>
<dbReference type="InterPro" id="IPR023346">
    <property type="entry name" value="Lysozyme-like_dom_sf"/>
</dbReference>
<evidence type="ECO:0000256" key="15">
    <source>
        <dbReference type="ARBA" id="ARBA00022801"/>
    </source>
</evidence>
<accession>A0A5R9PJ41</accession>
<dbReference type="GO" id="GO:0046677">
    <property type="term" value="P:response to antibiotic"/>
    <property type="evidence" value="ECO:0007669"/>
    <property type="project" value="UniProtKB-KW"/>
</dbReference>
<dbReference type="Gene3D" id="1.10.3810.10">
    <property type="entry name" value="Biosynthetic peptidoglycan transglycosylase-like"/>
    <property type="match status" value="1"/>
</dbReference>
<keyword evidence="34" id="KW-1185">Reference proteome</keyword>
<feature type="compositionally biased region" description="Acidic residues" evidence="28">
    <location>
        <begin position="814"/>
        <end position="833"/>
    </location>
</feature>
<evidence type="ECO:0000256" key="6">
    <source>
        <dbReference type="ARBA" id="ARBA00012448"/>
    </source>
</evidence>
<evidence type="ECO:0000256" key="10">
    <source>
        <dbReference type="ARBA" id="ARBA00022645"/>
    </source>
</evidence>
<keyword evidence="8" id="KW-1003">Cell membrane</keyword>
<dbReference type="InterPro" id="IPR036950">
    <property type="entry name" value="PBP_transglycosylase"/>
</dbReference>
<evidence type="ECO:0000256" key="18">
    <source>
        <dbReference type="ARBA" id="ARBA00022984"/>
    </source>
</evidence>
<evidence type="ECO:0000256" key="19">
    <source>
        <dbReference type="ARBA" id="ARBA00022989"/>
    </source>
</evidence>
<keyword evidence="22" id="KW-0511">Multifunctional enzyme</keyword>
<keyword evidence="15" id="KW-0378">Hydrolase</keyword>
<evidence type="ECO:0000256" key="4">
    <source>
        <dbReference type="ARBA" id="ARBA00007090"/>
    </source>
</evidence>
<comment type="function">
    <text evidence="1">Cell wall formation. Synthesis of cross-linked peptidoglycan from the lipid intermediates. The enzyme has a penicillin-insensitive transglycosylase N-terminal domain (formation of linear glycan strands) and a penicillin-sensitive transpeptidase C-terminal domain (cross-linking of the peptide subunits).</text>
</comment>
<sequence length="833" mass="90597">MPRIPRLLRWTLLGAAAVCLAGGVALGIMVYAVSARLPDVQSLRSIELQEPMYVYARDGRLIGLFGEMRRYPVEIGKVPLRVKQAFLAAEDANFYEHHGIDVKGVLRAVWLLAKTGGQERVAGGSTITQQVAKQFFLSSEYSFRRKFAEMLLAMKMERELAKDEIFELYLNKSFFGNRAYGVAAAAEFYYGKSLDQLSLDEAATLAGIPKFPSSGNPLSNPERARIRRDNYILPRMAELGFVSRAEAEAARRAPMHAKPHEREIEVYAPYVAEMVRQQMVERFGGDVLNKGYHVTTTIDPVLQAAADRAVMDGLRVYDRRHGWRKPEQTVQIPEGADATTIGQLLRAIPTQNDLLPAVVVDTAGGRLAVVLRDGSELALSGSAIAWTGKPAAALAKRGDVVRVRRLPAPADKPEAPPRWEIDQIPRAQVALVSLDADNGALRALVGGYSFAGNKFNRATQARRQPGSSFKPFLYAAAFERGFNPASIVLDAPVVFKDRRGKEWRPQNDSGNFAGPMRVREALVQSRNLVSVRLLDTIGVEYARRYISHFGFDEASLPPNLSMSLGTASLTPLSVARGYGAFANGGFLVTPWVIDSVRDRDGKEVFKEAAPVACPSCAVATAPGRAVAAPATTQVDGFDLGPAGATASAATAGKPAAQPAATPPPVDPDILVAPRAIDPRVAWQLASMMRDVVKRGTATAARVLNREDVGGKTGSTNDHRDAWFSGFGGPYVTTVWVGRDDFRSLGYREYGGKAALPIWISYMQVALKGQPERLPEPPAGMVKVGVSANGRLLPGGEGGIVEWVKAEDLQRMEEESLVEPELDEQPTEESFDIF</sequence>
<gene>
    <name evidence="33" type="ORF">E5S66_03320</name>
</gene>
<keyword evidence="16" id="KW-0133">Cell shape</keyword>
<evidence type="ECO:0000256" key="16">
    <source>
        <dbReference type="ARBA" id="ARBA00022960"/>
    </source>
</evidence>
<feature type="transmembrane region" description="Helical" evidence="29">
    <location>
        <begin position="12"/>
        <end position="33"/>
    </location>
</feature>
<evidence type="ECO:0000256" key="26">
    <source>
        <dbReference type="ARBA" id="ARBA00049902"/>
    </source>
</evidence>
<dbReference type="FunFam" id="3.40.710.10:FF:000042">
    <property type="entry name" value="Penicillin-binding protein 1A"/>
    <property type="match status" value="1"/>
</dbReference>
<keyword evidence="18" id="KW-0573">Peptidoglycan synthesis</keyword>
<comment type="catalytic activity">
    <reaction evidence="26">
        <text>[GlcNAc-(1-&gt;4)-Mur2Ac(oyl-L-Ala-gamma-D-Glu-L-Lys-D-Ala-D-Ala)](n)-di-trans,octa-cis-undecaprenyl diphosphate + beta-D-GlcNAc-(1-&gt;4)-Mur2Ac(oyl-L-Ala-gamma-D-Glu-L-Lys-D-Ala-D-Ala)-di-trans,octa-cis-undecaprenyl diphosphate = [GlcNAc-(1-&gt;4)-Mur2Ac(oyl-L-Ala-gamma-D-Glu-L-Lys-D-Ala-D-Ala)](n+1)-di-trans,octa-cis-undecaprenyl diphosphate + di-trans,octa-cis-undecaprenyl diphosphate + H(+)</text>
        <dbReference type="Rhea" id="RHEA:23708"/>
        <dbReference type="Rhea" id="RHEA-COMP:9602"/>
        <dbReference type="Rhea" id="RHEA-COMP:9603"/>
        <dbReference type="ChEBI" id="CHEBI:15378"/>
        <dbReference type="ChEBI" id="CHEBI:58405"/>
        <dbReference type="ChEBI" id="CHEBI:60033"/>
        <dbReference type="ChEBI" id="CHEBI:78435"/>
        <dbReference type="EC" id="2.4.99.28"/>
    </reaction>
</comment>
<comment type="subcellular location">
    <subcellularLocation>
        <location evidence="2">Cell inner membrane</location>
        <topology evidence="2">Single-pass type II membrane protein</topology>
    </subcellularLocation>
</comment>
<evidence type="ECO:0000256" key="14">
    <source>
        <dbReference type="ARBA" id="ARBA00022692"/>
    </source>
</evidence>
<dbReference type="SUPFAM" id="SSF56601">
    <property type="entry name" value="beta-lactamase/transpeptidase-like"/>
    <property type="match status" value="1"/>
</dbReference>
<evidence type="ECO:0000256" key="17">
    <source>
        <dbReference type="ARBA" id="ARBA00022968"/>
    </source>
</evidence>
<dbReference type="InterPro" id="IPR031376">
    <property type="entry name" value="PCB_OB"/>
</dbReference>
<dbReference type="GO" id="GO:0008360">
    <property type="term" value="P:regulation of cell shape"/>
    <property type="evidence" value="ECO:0007669"/>
    <property type="project" value="UniProtKB-KW"/>
</dbReference>